<sequence length="379" mass="41952">MRILSIAIKDLKEIVRDKSVLFMMILFPLLLILILGTALGGASVSGGKDTVINTKALYFIEKEGIAEEAFNSFSENIDKKLIEFDEVKTKEKGIELLYKGKYPALIIINSEENKIQVVKSPKFDFEGDFVEGLISSFADSASVAMIMYKYDINSINDIKEGKNYSDYVTVKGIKDDSKAPRAIDYYGITMLTMIIMYMTTMASEYVLLEKKLGTEKRINITNTTGTEMFFGKLLAQVVTGVIQIALIMGVSSLVYKVNYGDDLISVILIIASQGILMIAIGLATGIFTNPDSPSESILNILIPILVFLGGGYFPINNLGSKFLTNLGNISPVKWINQSLLDVIYEGSYTMVNKLLLINGAVTLILLIIVALKFRRRECK</sequence>
<dbReference type="RefSeq" id="WP_250859519.1">
    <property type="nucleotide sequence ID" value="NZ_JAGSOJ010000002.1"/>
</dbReference>
<name>A0A9J6P1E7_9CLOT</name>
<protein>
    <submittedName>
        <fullName evidence="7">ABC transporter permease</fullName>
    </submittedName>
</protein>
<evidence type="ECO:0000256" key="3">
    <source>
        <dbReference type="ARBA" id="ARBA00022989"/>
    </source>
</evidence>
<dbReference type="AlphaFoldDB" id="A0A9J6P1E7"/>
<comment type="subcellular location">
    <subcellularLocation>
        <location evidence="1">Membrane</location>
        <topology evidence="1">Multi-pass membrane protein</topology>
    </subcellularLocation>
</comment>
<evidence type="ECO:0000313" key="7">
    <source>
        <dbReference type="EMBL" id="MCM1990487.1"/>
    </source>
</evidence>
<reference evidence="7" key="2">
    <citation type="submission" date="2021-04" db="EMBL/GenBank/DDBJ databases">
        <authorList>
            <person name="Dong X."/>
        </authorList>
    </citation>
    <scope>NUCLEOTIDE SEQUENCE</scope>
    <source>
        <strain evidence="7">ZWT</strain>
    </source>
</reference>
<comment type="caution">
    <text evidence="7">The sequence shown here is derived from an EMBL/GenBank/DDBJ whole genome shotgun (WGS) entry which is preliminary data.</text>
</comment>
<keyword evidence="8" id="KW-1185">Reference proteome</keyword>
<keyword evidence="3 5" id="KW-1133">Transmembrane helix</keyword>
<organism evidence="7 8">
    <name type="scientific">Oceanirhabdus seepicola</name>
    <dbReference type="NCBI Taxonomy" id="2828781"/>
    <lineage>
        <taxon>Bacteria</taxon>
        <taxon>Bacillati</taxon>
        <taxon>Bacillota</taxon>
        <taxon>Clostridia</taxon>
        <taxon>Eubacteriales</taxon>
        <taxon>Clostridiaceae</taxon>
        <taxon>Oceanirhabdus</taxon>
    </lineage>
</organism>
<evidence type="ECO:0000256" key="4">
    <source>
        <dbReference type="ARBA" id="ARBA00023136"/>
    </source>
</evidence>
<reference evidence="7" key="1">
    <citation type="journal article" date="2021" name="mSystems">
        <title>Bacteria and Archaea Synergistically Convert Glycine Betaine to Biogenic Methane in the Formosa Cold Seep of the South China Sea.</title>
        <authorList>
            <person name="Li L."/>
            <person name="Zhang W."/>
            <person name="Zhang S."/>
            <person name="Song L."/>
            <person name="Sun Q."/>
            <person name="Zhang H."/>
            <person name="Xiang H."/>
            <person name="Dong X."/>
        </authorList>
    </citation>
    <scope>NUCLEOTIDE SEQUENCE</scope>
    <source>
        <strain evidence="7">ZWT</strain>
    </source>
</reference>
<proteinExistence type="predicted"/>
<dbReference type="PANTHER" id="PTHR43027:SF1">
    <property type="entry name" value="DOXORUBICIN RESISTANCE ABC TRANSPORTER PERMEASE PROTEIN DRRC-RELATED"/>
    <property type="match status" value="1"/>
</dbReference>
<feature type="transmembrane region" description="Helical" evidence="5">
    <location>
        <begin position="297"/>
        <end position="315"/>
    </location>
</feature>
<gene>
    <name evidence="7" type="ORF">KDK92_12215</name>
</gene>
<evidence type="ECO:0000256" key="1">
    <source>
        <dbReference type="ARBA" id="ARBA00004141"/>
    </source>
</evidence>
<evidence type="ECO:0000256" key="2">
    <source>
        <dbReference type="ARBA" id="ARBA00022692"/>
    </source>
</evidence>
<feature type="transmembrane region" description="Helical" evidence="5">
    <location>
        <begin position="354"/>
        <end position="373"/>
    </location>
</feature>
<feature type="transmembrane region" description="Helical" evidence="5">
    <location>
        <begin position="20"/>
        <end position="39"/>
    </location>
</feature>
<keyword evidence="4 5" id="KW-0472">Membrane</keyword>
<feature type="transmembrane region" description="Helical" evidence="5">
    <location>
        <begin position="185"/>
        <end position="208"/>
    </location>
</feature>
<dbReference type="GO" id="GO:0016020">
    <property type="term" value="C:membrane"/>
    <property type="evidence" value="ECO:0007669"/>
    <property type="project" value="UniProtKB-SubCell"/>
</dbReference>
<evidence type="ECO:0000256" key="5">
    <source>
        <dbReference type="SAM" id="Phobius"/>
    </source>
</evidence>
<accession>A0A9J6P1E7</accession>
<feature type="transmembrane region" description="Helical" evidence="5">
    <location>
        <begin position="229"/>
        <end position="251"/>
    </location>
</feature>
<dbReference type="Pfam" id="PF12698">
    <property type="entry name" value="ABC2_membrane_3"/>
    <property type="match status" value="1"/>
</dbReference>
<dbReference type="InterPro" id="IPR047817">
    <property type="entry name" value="ABC2_TM_bact-type"/>
</dbReference>
<dbReference type="InterPro" id="IPR052902">
    <property type="entry name" value="ABC-2_transporter"/>
</dbReference>
<dbReference type="Proteomes" id="UP001056429">
    <property type="component" value="Unassembled WGS sequence"/>
</dbReference>
<evidence type="ECO:0000313" key="8">
    <source>
        <dbReference type="Proteomes" id="UP001056429"/>
    </source>
</evidence>
<keyword evidence="2 5" id="KW-0812">Transmembrane</keyword>
<dbReference type="EMBL" id="JAGSOJ010000002">
    <property type="protein sequence ID" value="MCM1990487.1"/>
    <property type="molecule type" value="Genomic_DNA"/>
</dbReference>
<dbReference type="PANTHER" id="PTHR43027">
    <property type="entry name" value="DOXORUBICIN RESISTANCE ABC TRANSPORTER PERMEASE PROTEIN DRRC-RELATED"/>
    <property type="match status" value="1"/>
</dbReference>
<feature type="transmembrane region" description="Helical" evidence="5">
    <location>
        <begin position="263"/>
        <end position="285"/>
    </location>
</feature>
<feature type="domain" description="ABC transmembrane type-2" evidence="6">
    <location>
        <begin position="131"/>
        <end position="376"/>
    </location>
</feature>
<evidence type="ECO:0000259" key="6">
    <source>
        <dbReference type="PROSITE" id="PS51012"/>
    </source>
</evidence>
<dbReference type="InterPro" id="IPR013525">
    <property type="entry name" value="ABC2_TM"/>
</dbReference>
<dbReference type="PROSITE" id="PS51012">
    <property type="entry name" value="ABC_TM2"/>
    <property type="match status" value="1"/>
</dbReference>
<dbReference type="GO" id="GO:0140359">
    <property type="term" value="F:ABC-type transporter activity"/>
    <property type="evidence" value="ECO:0007669"/>
    <property type="project" value="InterPro"/>
</dbReference>